<keyword evidence="3" id="KW-1185">Reference proteome</keyword>
<evidence type="ECO:0000313" key="2">
    <source>
        <dbReference type="EMBL" id="MCQ4120452.1"/>
    </source>
</evidence>
<comment type="caution">
    <text evidence="2">The sequence shown here is derived from an EMBL/GenBank/DDBJ whole genome shotgun (WGS) entry which is preliminary data.</text>
</comment>
<evidence type="ECO:0000313" key="3">
    <source>
        <dbReference type="Proteomes" id="UP001524501"/>
    </source>
</evidence>
<evidence type="ECO:0000256" key="1">
    <source>
        <dbReference type="SAM" id="MobiDB-lite"/>
    </source>
</evidence>
<feature type="region of interest" description="Disordered" evidence="1">
    <location>
        <begin position="1"/>
        <end position="26"/>
    </location>
</feature>
<dbReference type="Proteomes" id="UP001524501">
    <property type="component" value="Unassembled WGS sequence"/>
</dbReference>
<sequence length="52" mass="5613">MSVVVVRKTASEGRLPSRRRGSGQRVFDRADLEACLGRPAPDNDPADGVEAF</sequence>
<organism evidence="2 3">
    <name type="scientific">Rhodococcus tibetensis</name>
    <dbReference type="NCBI Taxonomy" id="2965064"/>
    <lineage>
        <taxon>Bacteria</taxon>
        <taxon>Bacillati</taxon>
        <taxon>Actinomycetota</taxon>
        <taxon>Actinomycetes</taxon>
        <taxon>Mycobacteriales</taxon>
        <taxon>Nocardiaceae</taxon>
        <taxon>Rhodococcus</taxon>
    </lineage>
</organism>
<name>A0ABT1QE21_9NOCA</name>
<accession>A0ABT1QE21</accession>
<dbReference type="EMBL" id="JANFQF010000011">
    <property type="protein sequence ID" value="MCQ4120452.1"/>
    <property type="molecule type" value="Genomic_DNA"/>
</dbReference>
<proteinExistence type="predicted"/>
<protein>
    <submittedName>
        <fullName evidence="2">Uncharacterized protein</fullName>
    </submittedName>
</protein>
<dbReference type="RefSeq" id="WP_255970119.1">
    <property type="nucleotide sequence ID" value="NZ_JANFQF010000011.1"/>
</dbReference>
<gene>
    <name evidence="2" type="ORF">NOF53_14960</name>
</gene>
<reference evidence="2 3" key="1">
    <citation type="submission" date="2022-07" db="EMBL/GenBank/DDBJ databases">
        <title>Degradation activity of malathion, p-nitrophenol and potential low-temperature adaptation strategy of Rhodococcus sp. FXJ9.536.</title>
        <authorList>
            <person name="Huang J."/>
            <person name="Huang Y."/>
        </authorList>
    </citation>
    <scope>NUCLEOTIDE SEQUENCE [LARGE SCALE GENOMIC DNA]</scope>
    <source>
        <strain evidence="2 3">FXJ9.536</strain>
    </source>
</reference>